<protein>
    <submittedName>
        <fullName evidence="3">Uncharacterized protein</fullName>
    </submittedName>
</protein>
<keyword evidence="2" id="KW-0732">Signal</keyword>
<proteinExistence type="predicted"/>
<feature type="signal peptide" evidence="2">
    <location>
        <begin position="1"/>
        <end position="21"/>
    </location>
</feature>
<reference evidence="3 4" key="1">
    <citation type="submission" date="2019-04" db="EMBL/GenBank/DDBJ databases">
        <title>High contiguity whole genome sequence and gene annotation resource for two Venturia nashicola isolates.</title>
        <authorList>
            <person name="Prokchorchik M."/>
            <person name="Won K."/>
            <person name="Lee Y."/>
            <person name="Choi E.D."/>
            <person name="Segonzac C."/>
            <person name="Sohn K.H."/>
        </authorList>
    </citation>
    <scope>NUCLEOTIDE SEQUENCE [LARGE SCALE GENOMIC DNA]</scope>
    <source>
        <strain evidence="3 4">PRI2</strain>
    </source>
</reference>
<accession>A0A4Z1PFM9</accession>
<evidence type="ECO:0000256" key="1">
    <source>
        <dbReference type="SAM" id="MobiDB-lite"/>
    </source>
</evidence>
<dbReference type="EMBL" id="SNSC02000005">
    <property type="protein sequence ID" value="TID24136.1"/>
    <property type="molecule type" value="Genomic_DNA"/>
</dbReference>
<feature type="compositionally biased region" description="Pro residues" evidence="1">
    <location>
        <begin position="52"/>
        <end position="67"/>
    </location>
</feature>
<keyword evidence="4" id="KW-1185">Reference proteome</keyword>
<evidence type="ECO:0000313" key="3">
    <source>
        <dbReference type="EMBL" id="TID24136.1"/>
    </source>
</evidence>
<evidence type="ECO:0000256" key="2">
    <source>
        <dbReference type="SAM" id="SignalP"/>
    </source>
</evidence>
<gene>
    <name evidence="3" type="ORF">E6O75_ATG02501</name>
</gene>
<name>A0A4Z1PFM9_9PEZI</name>
<organism evidence="3 4">
    <name type="scientific">Venturia nashicola</name>
    <dbReference type="NCBI Taxonomy" id="86259"/>
    <lineage>
        <taxon>Eukaryota</taxon>
        <taxon>Fungi</taxon>
        <taxon>Dikarya</taxon>
        <taxon>Ascomycota</taxon>
        <taxon>Pezizomycotina</taxon>
        <taxon>Dothideomycetes</taxon>
        <taxon>Pleosporomycetidae</taxon>
        <taxon>Venturiales</taxon>
        <taxon>Venturiaceae</taxon>
        <taxon>Venturia</taxon>
    </lineage>
</organism>
<evidence type="ECO:0000313" key="4">
    <source>
        <dbReference type="Proteomes" id="UP000298493"/>
    </source>
</evidence>
<feature type="chain" id="PRO_5021194688" evidence="2">
    <location>
        <begin position="22"/>
        <end position="93"/>
    </location>
</feature>
<comment type="caution">
    <text evidence="3">The sequence shown here is derived from an EMBL/GenBank/DDBJ whole genome shotgun (WGS) entry which is preliminary data.</text>
</comment>
<feature type="region of interest" description="Disordered" evidence="1">
    <location>
        <begin position="52"/>
        <end position="71"/>
    </location>
</feature>
<sequence length="93" mass="10172">MLSSILLSWTTFLALTLTGSANPILPTPLTTRGECGHCDVAFQQCIPVQFPPPTQPDPSLHPIPTQPNAPLGIRANEKTGQEIANDMRVFRHR</sequence>
<dbReference type="Proteomes" id="UP000298493">
    <property type="component" value="Unassembled WGS sequence"/>
</dbReference>
<dbReference type="AlphaFoldDB" id="A0A4Z1PFM9"/>